<dbReference type="EMBL" id="CP045484">
    <property type="protein sequence ID" value="QGR17249.1"/>
    <property type="molecule type" value="Genomic_DNA"/>
</dbReference>
<name>A0A650CHK4_SULOH</name>
<sequence>MMEKTIKVKETTLEMLKRLKEENNFSSIYDIIMYLIKLYREEKLRKMFGVDKGKITPFTRDDKIEDRDG</sequence>
<organism evidence="1 2">
    <name type="scientific">Sulfurisphaera ohwakuensis</name>
    <dbReference type="NCBI Taxonomy" id="69656"/>
    <lineage>
        <taxon>Archaea</taxon>
        <taxon>Thermoproteota</taxon>
        <taxon>Thermoprotei</taxon>
        <taxon>Sulfolobales</taxon>
        <taxon>Sulfolobaceae</taxon>
        <taxon>Sulfurisphaera</taxon>
    </lineage>
</organism>
<dbReference type="Proteomes" id="UP000427373">
    <property type="component" value="Chromosome"/>
</dbReference>
<reference evidence="1 2" key="1">
    <citation type="submission" date="2019-10" db="EMBL/GenBank/DDBJ databases">
        <title>Genome Sequences from Six Type Strain Members of the Archaeal Family Sulfolobaceae: Acidianus ambivalens, Acidianus infernus, Metallosphaera prunae, Stygiolobus azoricus, Sulfolobus metallicus, and Sulfurisphaera ohwakuensis.</title>
        <authorList>
            <person name="Counts J.A."/>
            <person name="Kelly R.M."/>
        </authorList>
    </citation>
    <scope>NUCLEOTIDE SEQUENCE [LARGE SCALE GENOMIC DNA]</scope>
    <source>
        <strain evidence="1 2">TA-1</strain>
    </source>
</reference>
<dbReference type="OrthoDB" id="371763at2157"/>
<keyword evidence="2" id="KW-1185">Reference proteome</keyword>
<proteinExistence type="predicted"/>
<evidence type="ECO:0000313" key="1">
    <source>
        <dbReference type="EMBL" id="QGR17249.1"/>
    </source>
</evidence>
<protein>
    <submittedName>
        <fullName evidence="1">VapB-type antitoxin</fullName>
    </submittedName>
</protein>
<accession>A0A650CHK4</accession>
<evidence type="ECO:0000313" key="2">
    <source>
        <dbReference type="Proteomes" id="UP000427373"/>
    </source>
</evidence>
<gene>
    <name evidence="1" type="ORF">D1869_08635</name>
</gene>
<dbReference type="AlphaFoldDB" id="A0A650CHK4"/>
<dbReference type="KEGG" id="soh:D1869_08635"/>